<evidence type="ECO:0000313" key="3">
    <source>
        <dbReference type="EMBL" id="CEN49339.1"/>
    </source>
</evidence>
<evidence type="ECO:0000259" key="2">
    <source>
        <dbReference type="Pfam" id="PF18798"/>
    </source>
</evidence>
<feature type="region of interest" description="Disordered" evidence="1">
    <location>
        <begin position="149"/>
        <end position="173"/>
    </location>
</feature>
<evidence type="ECO:0000256" key="1">
    <source>
        <dbReference type="SAM" id="MobiDB-lite"/>
    </source>
</evidence>
<gene>
    <name evidence="3" type="ORF">CCAN11_1920012</name>
</gene>
<feature type="domain" description="Large polyvalent protein-associated" evidence="2">
    <location>
        <begin position="25"/>
        <end position="129"/>
    </location>
</feature>
<proteinExistence type="predicted"/>
<name>A0A0B7IFA4_9FLAO</name>
<dbReference type="Proteomes" id="UP000039370">
    <property type="component" value="Unassembled WGS sequence"/>
</dbReference>
<organism evidence="3 4">
    <name type="scientific">Capnocytophaga canimorsus</name>
    <dbReference type="NCBI Taxonomy" id="28188"/>
    <lineage>
        <taxon>Bacteria</taxon>
        <taxon>Pseudomonadati</taxon>
        <taxon>Bacteroidota</taxon>
        <taxon>Flavobacteriia</taxon>
        <taxon>Flavobacteriales</taxon>
        <taxon>Flavobacteriaceae</taxon>
        <taxon>Capnocytophaga</taxon>
    </lineage>
</organism>
<dbReference type="InterPro" id="IPR040824">
    <property type="entry name" value="LPD3"/>
</dbReference>
<dbReference type="EMBL" id="CDOK01000104">
    <property type="protein sequence ID" value="CEN49339.1"/>
    <property type="molecule type" value="Genomic_DNA"/>
</dbReference>
<dbReference type="AlphaFoldDB" id="A0A0B7IFA4"/>
<accession>A0A0B7IFA4</accession>
<protein>
    <recommendedName>
        <fullName evidence="2">Large polyvalent protein-associated domain-containing protein</fullName>
    </recommendedName>
</protein>
<reference evidence="4" key="1">
    <citation type="submission" date="2015-01" db="EMBL/GenBank/DDBJ databases">
        <authorList>
            <person name="MANFREDI Pablo"/>
        </authorList>
    </citation>
    <scope>NUCLEOTIDE SEQUENCE [LARGE SCALE GENOMIC DNA]</scope>
    <source>
        <strain evidence="4">Cc11</strain>
    </source>
</reference>
<evidence type="ECO:0000313" key="4">
    <source>
        <dbReference type="Proteomes" id="UP000039370"/>
    </source>
</evidence>
<sequence>MASPCLSGLAAPQPHLSTDDFKKMTVKELREFTLQYYLNNLKGKKVAVKDFIKEVVFTTKAGRKIAHGEAMYKEKAVAIKHLEQLIKNSTYNNWGDRKPKDNPNILGYLNFKSKLIIDGEKKHLRIAVVLDKDRNFELKSFDVGKKKNSQVPQGALPSAEGTQLFENKGTKKSVSNKKTAENFGLGLPLTDEIRKKAFTDKGKLRKGWYYEENGILTNGKYFYISKDKKTN</sequence>
<dbReference type="Pfam" id="PF18798">
    <property type="entry name" value="LPD3"/>
    <property type="match status" value="1"/>
</dbReference>